<reference evidence="1" key="1">
    <citation type="journal article" date="2020" name="mSystems">
        <title>Genome- and Community-Level Interaction Insights into Carbon Utilization and Element Cycling Functions of Hydrothermarchaeota in Hydrothermal Sediment.</title>
        <authorList>
            <person name="Zhou Z."/>
            <person name="Liu Y."/>
            <person name="Xu W."/>
            <person name="Pan J."/>
            <person name="Luo Z.H."/>
            <person name="Li M."/>
        </authorList>
    </citation>
    <scope>NUCLEOTIDE SEQUENCE [LARGE SCALE GENOMIC DNA]</scope>
    <source>
        <strain evidence="1">SpSt-210</strain>
    </source>
</reference>
<proteinExistence type="predicted"/>
<comment type="caution">
    <text evidence="1">The sequence shown here is derived from an EMBL/GenBank/DDBJ whole genome shotgun (WGS) entry which is preliminary data.</text>
</comment>
<dbReference type="EMBL" id="DSIY01000153">
    <property type="protein sequence ID" value="HEG91020.1"/>
    <property type="molecule type" value="Genomic_DNA"/>
</dbReference>
<protein>
    <submittedName>
        <fullName evidence="1">Uncharacterized protein</fullName>
    </submittedName>
</protein>
<organism evidence="1">
    <name type="scientific">Thermorudis peleae</name>
    <dbReference type="NCBI Taxonomy" id="1382356"/>
    <lineage>
        <taxon>Bacteria</taxon>
        <taxon>Pseudomonadati</taxon>
        <taxon>Thermomicrobiota</taxon>
        <taxon>Thermomicrobia</taxon>
        <taxon>Thermomicrobia incertae sedis</taxon>
        <taxon>Thermorudis</taxon>
    </lineage>
</organism>
<name>A0A831T9L4_9BACT</name>
<dbReference type="AlphaFoldDB" id="A0A831T9L4"/>
<accession>A0A831T9L4</accession>
<gene>
    <name evidence="1" type="ORF">ENP34_06225</name>
</gene>
<evidence type="ECO:0000313" key="1">
    <source>
        <dbReference type="EMBL" id="HEG91020.1"/>
    </source>
</evidence>
<sequence length="92" mass="10475">MDRLHYAPAGTAVWVLTQEWPRIDRCSVIGVFTSRDGALRFLAEDVLGTSIASKISWRCSPDDPYYWEGSGPDERRFILVLEFVDGPYQLAH</sequence>